<evidence type="ECO:0000313" key="9">
    <source>
        <dbReference type="EMBL" id="PJE74086.1"/>
    </source>
</evidence>
<dbReference type="CDD" id="cd16320">
    <property type="entry name" value="MraZ_N"/>
    <property type="match status" value="1"/>
</dbReference>
<comment type="caution">
    <text evidence="9">The sequence shown here is derived from an EMBL/GenBank/DDBJ whole genome shotgun (WGS) entry which is preliminary data.</text>
</comment>
<dbReference type="Gene3D" id="3.40.1550.20">
    <property type="entry name" value="Transcriptional regulator MraZ domain"/>
    <property type="match status" value="1"/>
</dbReference>
<comment type="subcellular location">
    <subcellularLocation>
        <location evidence="7">Cytoplasm</location>
        <location evidence="7">Nucleoid</location>
    </subcellularLocation>
</comment>
<evidence type="ECO:0000256" key="2">
    <source>
        <dbReference type="ARBA" id="ARBA00022490"/>
    </source>
</evidence>
<dbReference type="PANTHER" id="PTHR34701">
    <property type="entry name" value="TRANSCRIPTIONAL REGULATOR MRAZ"/>
    <property type="match status" value="1"/>
</dbReference>
<dbReference type="Pfam" id="PF02381">
    <property type="entry name" value="MraZ"/>
    <property type="match status" value="2"/>
</dbReference>
<sequence>MLIGEYTHSIDEKNRISLPVKFRQKMGKKIVVTPGLDHCLFVFTPSEWERISERLASGSIGQADQRSFSRFMFGGAVEAEVDSIGRILVPDFLRDWAKLKTKVSVVGVQSRVEIWNDKAWSAYKKGVEGKAGALAEKLGQVGII</sequence>
<keyword evidence="4 7" id="KW-0805">Transcription regulation</keyword>
<feature type="domain" description="SpoVT-AbrB" evidence="8">
    <location>
        <begin position="5"/>
        <end position="47"/>
    </location>
</feature>
<keyword evidence="2 7" id="KW-0963">Cytoplasm</keyword>
<dbReference type="InterPro" id="IPR035644">
    <property type="entry name" value="MraZ_C"/>
</dbReference>
<dbReference type="HAMAP" id="MF_01008">
    <property type="entry name" value="MraZ"/>
    <property type="match status" value="1"/>
</dbReference>
<accession>A0A2M8LBU0</accession>
<dbReference type="GO" id="GO:2000143">
    <property type="term" value="P:negative regulation of DNA-templated transcription initiation"/>
    <property type="evidence" value="ECO:0007669"/>
    <property type="project" value="TreeGrafter"/>
</dbReference>
<dbReference type="Proteomes" id="UP000228700">
    <property type="component" value="Unassembled WGS sequence"/>
</dbReference>
<evidence type="ECO:0000259" key="8">
    <source>
        <dbReference type="PROSITE" id="PS51740"/>
    </source>
</evidence>
<dbReference type="GO" id="GO:0003700">
    <property type="term" value="F:DNA-binding transcription factor activity"/>
    <property type="evidence" value="ECO:0007669"/>
    <property type="project" value="UniProtKB-UniRule"/>
</dbReference>
<evidence type="ECO:0000256" key="3">
    <source>
        <dbReference type="ARBA" id="ARBA00022737"/>
    </source>
</evidence>
<comment type="subunit">
    <text evidence="7">Forms oligomers.</text>
</comment>
<dbReference type="GO" id="GO:0005737">
    <property type="term" value="C:cytoplasm"/>
    <property type="evidence" value="ECO:0007669"/>
    <property type="project" value="UniProtKB-UniRule"/>
</dbReference>
<evidence type="ECO:0000256" key="1">
    <source>
        <dbReference type="ARBA" id="ARBA00013860"/>
    </source>
</evidence>
<evidence type="ECO:0000256" key="6">
    <source>
        <dbReference type="ARBA" id="ARBA00023163"/>
    </source>
</evidence>
<dbReference type="GO" id="GO:0000976">
    <property type="term" value="F:transcription cis-regulatory region binding"/>
    <property type="evidence" value="ECO:0007669"/>
    <property type="project" value="TreeGrafter"/>
</dbReference>
<organism evidence="9 10">
    <name type="scientific">Candidatus Taylorbacteria bacterium CG10_big_fil_rev_8_21_14_0_10_41_48</name>
    <dbReference type="NCBI Taxonomy" id="1975024"/>
    <lineage>
        <taxon>Bacteria</taxon>
        <taxon>Candidatus Tayloriibacteriota</taxon>
    </lineage>
</organism>
<keyword evidence="3" id="KW-0677">Repeat</keyword>
<dbReference type="GO" id="GO:0009295">
    <property type="term" value="C:nucleoid"/>
    <property type="evidence" value="ECO:0007669"/>
    <property type="project" value="UniProtKB-SubCell"/>
</dbReference>
<dbReference type="SUPFAM" id="SSF89447">
    <property type="entry name" value="AbrB/MazE/MraZ-like"/>
    <property type="match status" value="1"/>
</dbReference>
<keyword evidence="5 7" id="KW-0238">DNA-binding</keyword>
<proteinExistence type="inferred from homology"/>
<dbReference type="PANTHER" id="PTHR34701:SF1">
    <property type="entry name" value="TRANSCRIPTIONAL REGULATOR MRAZ"/>
    <property type="match status" value="1"/>
</dbReference>
<reference evidence="10" key="1">
    <citation type="submission" date="2017-09" db="EMBL/GenBank/DDBJ databases">
        <title>Depth-based differentiation of microbial function through sediment-hosted aquifers and enrichment of novel symbionts in the deep terrestrial subsurface.</title>
        <authorList>
            <person name="Probst A.J."/>
            <person name="Ladd B."/>
            <person name="Jarett J.K."/>
            <person name="Geller-Mcgrath D.E."/>
            <person name="Sieber C.M.K."/>
            <person name="Emerson J.B."/>
            <person name="Anantharaman K."/>
            <person name="Thomas B.C."/>
            <person name="Malmstrom R."/>
            <person name="Stieglmeier M."/>
            <person name="Klingl A."/>
            <person name="Woyke T."/>
            <person name="Ryan C.M."/>
            <person name="Banfield J.F."/>
        </authorList>
    </citation>
    <scope>NUCLEOTIDE SEQUENCE [LARGE SCALE GENOMIC DNA]</scope>
</reference>
<dbReference type="InterPro" id="IPR020603">
    <property type="entry name" value="MraZ_dom"/>
</dbReference>
<dbReference type="InterPro" id="IPR038619">
    <property type="entry name" value="MraZ_sf"/>
</dbReference>
<gene>
    <name evidence="7 9" type="primary">mraZ</name>
    <name evidence="9" type="ORF">COV01_03235</name>
</gene>
<dbReference type="AlphaFoldDB" id="A0A2M8LBU0"/>
<dbReference type="InterPro" id="IPR003444">
    <property type="entry name" value="MraZ"/>
</dbReference>
<dbReference type="EMBL" id="PFEQ01000013">
    <property type="protein sequence ID" value="PJE74086.1"/>
    <property type="molecule type" value="Genomic_DNA"/>
</dbReference>
<evidence type="ECO:0000313" key="10">
    <source>
        <dbReference type="Proteomes" id="UP000228700"/>
    </source>
</evidence>
<dbReference type="CDD" id="cd16321">
    <property type="entry name" value="MraZ_C"/>
    <property type="match status" value="1"/>
</dbReference>
<dbReference type="InterPro" id="IPR035642">
    <property type="entry name" value="MraZ_N"/>
</dbReference>
<dbReference type="InterPro" id="IPR007159">
    <property type="entry name" value="SpoVT-AbrB_dom"/>
</dbReference>
<evidence type="ECO:0000256" key="5">
    <source>
        <dbReference type="ARBA" id="ARBA00023125"/>
    </source>
</evidence>
<feature type="domain" description="SpoVT-AbrB" evidence="8">
    <location>
        <begin position="76"/>
        <end position="119"/>
    </location>
</feature>
<evidence type="ECO:0000256" key="7">
    <source>
        <dbReference type="HAMAP-Rule" id="MF_01008"/>
    </source>
</evidence>
<dbReference type="NCBIfam" id="TIGR00242">
    <property type="entry name" value="division/cell wall cluster transcriptional repressor MraZ"/>
    <property type="match status" value="1"/>
</dbReference>
<dbReference type="PROSITE" id="PS51740">
    <property type="entry name" value="SPOVT_ABRB"/>
    <property type="match status" value="2"/>
</dbReference>
<name>A0A2M8LBU0_9BACT</name>
<comment type="similarity">
    <text evidence="7">Belongs to the MraZ family.</text>
</comment>
<keyword evidence="6 7" id="KW-0804">Transcription</keyword>
<evidence type="ECO:0000256" key="4">
    <source>
        <dbReference type="ARBA" id="ARBA00023015"/>
    </source>
</evidence>
<dbReference type="InterPro" id="IPR037914">
    <property type="entry name" value="SpoVT-AbrB_sf"/>
</dbReference>
<protein>
    <recommendedName>
        <fullName evidence="1 7">Transcriptional regulator MraZ</fullName>
    </recommendedName>
</protein>